<dbReference type="Proteomes" id="UP000195814">
    <property type="component" value="Chromosome"/>
</dbReference>
<keyword evidence="1" id="KW-1133">Transmembrane helix</keyword>
<evidence type="ECO:0000313" key="5">
    <source>
        <dbReference type="Proteomes" id="UP000195729"/>
    </source>
</evidence>
<feature type="transmembrane region" description="Helical" evidence="1">
    <location>
        <begin position="12"/>
        <end position="29"/>
    </location>
</feature>
<proteinExistence type="predicted"/>
<sequence length="315" mass="35815">MSSEIKKRVEWIDISKGIAIILVVAGHILTGNLKYLIFTFHMPFFFILSGYLQNPNGRLKLKKHTKLISQYILYWIAFTCFDALVSYARGGLTLSQIETYAFNFSMGGAWLTGSLGVFWFIPVFILSSIVLNLASKMSTVNIITTIVIMLSLSYVESYYVKTDIIYDLDVCLYSIPLMLTGHLVKRNESLFTWRLVFPCFIISCIAMVLLPGFLKIDLKATEYGFPVISLFVALSVTLFIMKTSKSISNKIVLLFGESSLTVMFIHQFIHFNIAQRINRNTYSELAITLSLCFIYITLKPMILKKRTTAIAPPYN</sequence>
<name>A0A1Y0LKG5_TATCI</name>
<feature type="transmembrane region" description="Helical" evidence="1">
    <location>
        <begin position="165"/>
        <end position="184"/>
    </location>
</feature>
<dbReference type="EMBL" id="CP015579">
    <property type="protein sequence ID" value="ARU94546.1"/>
    <property type="molecule type" value="Genomic_DNA"/>
</dbReference>
<dbReference type="PANTHER" id="PTHR37312:SF1">
    <property type="entry name" value="MEMBRANE-BOUND ACYLTRANSFERASE YKRP-RELATED"/>
    <property type="match status" value="1"/>
</dbReference>
<feature type="transmembrane region" description="Helical" evidence="1">
    <location>
        <begin position="281"/>
        <end position="298"/>
    </location>
</feature>
<dbReference type="InterPro" id="IPR002656">
    <property type="entry name" value="Acyl_transf_3_dom"/>
</dbReference>
<keyword evidence="1" id="KW-0812">Transmembrane</keyword>
<dbReference type="EMBL" id="CP015581">
    <property type="protein sequence ID" value="ARU98584.1"/>
    <property type="molecule type" value="Genomic_DNA"/>
</dbReference>
<protein>
    <recommendedName>
        <fullName evidence="2">Acyltransferase 3 domain-containing protein</fullName>
    </recommendedName>
</protein>
<dbReference type="GO" id="GO:0016747">
    <property type="term" value="F:acyltransferase activity, transferring groups other than amino-acyl groups"/>
    <property type="evidence" value="ECO:0007669"/>
    <property type="project" value="InterPro"/>
</dbReference>
<feature type="transmembrane region" description="Helical" evidence="1">
    <location>
        <begin position="223"/>
        <end position="240"/>
    </location>
</feature>
<feature type="transmembrane region" description="Helical" evidence="1">
    <location>
        <begin position="140"/>
        <end position="159"/>
    </location>
</feature>
<dbReference type="KEGG" id="tci:A7K98_12705"/>
<feature type="transmembrane region" description="Helical" evidence="1">
    <location>
        <begin position="109"/>
        <end position="133"/>
    </location>
</feature>
<reference evidence="5 6" key="1">
    <citation type="submission" date="2016-05" db="EMBL/GenBank/DDBJ databases">
        <title>Complete genome sequence of two 2,5-diketo-D-glunonic acid producing strain Tatumella citrea.</title>
        <authorList>
            <person name="Duan C."/>
            <person name="Yang J."/>
            <person name="Yang S."/>
        </authorList>
    </citation>
    <scope>NUCLEOTIDE SEQUENCE [LARGE SCALE GENOMIC DNA]</scope>
    <source>
        <strain evidence="4 5">ATCC 39140</strain>
        <strain evidence="3 6">DSM 13699</strain>
    </source>
</reference>
<feature type="transmembrane region" description="Helical" evidence="1">
    <location>
        <begin position="252"/>
        <end position="269"/>
    </location>
</feature>
<dbReference type="AlphaFoldDB" id="A0A1Y0LKG5"/>
<evidence type="ECO:0000259" key="2">
    <source>
        <dbReference type="Pfam" id="PF01757"/>
    </source>
</evidence>
<dbReference type="OrthoDB" id="6506851at2"/>
<gene>
    <name evidence="3" type="ORF">A7K98_12705</name>
    <name evidence="4" type="ORF">A7K99_12695</name>
</gene>
<evidence type="ECO:0000313" key="6">
    <source>
        <dbReference type="Proteomes" id="UP000195814"/>
    </source>
</evidence>
<keyword evidence="1" id="KW-0472">Membrane</keyword>
<accession>A0A1Y0LKG5</accession>
<dbReference type="InterPro" id="IPR052734">
    <property type="entry name" value="Nod_factor_acetyltransferase"/>
</dbReference>
<feature type="domain" description="Acyltransferase 3" evidence="2">
    <location>
        <begin position="10"/>
        <end position="294"/>
    </location>
</feature>
<evidence type="ECO:0000313" key="3">
    <source>
        <dbReference type="EMBL" id="ARU94546.1"/>
    </source>
</evidence>
<dbReference type="RefSeq" id="WP_087488911.1">
    <property type="nucleotide sequence ID" value="NZ_CP015579.1"/>
</dbReference>
<dbReference type="PANTHER" id="PTHR37312">
    <property type="entry name" value="MEMBRANE-BOUND ACYLTRANSFERASE YKRP-RELATED"/>
    <property type="match status" value="1"/>
</dbReference>
<evidence type="ECO:0000256" key="1">
    <source>
        <dbReference type="SAM" id="Phobius"/>
    </source>
</evidence>
<feature type="transmembrane region" description="Helical" evidence="1">
    <location>
        <begin position="72"/>
        <end position="89"/>
    </location>
</feature>
<keyword evidence="5" id="KW-1185">Reference proteome</keyword>
<organism evidence="3 6">
    <name type="scientific">Tatumella citrea</name>
    <name type="common">Pantoea citrea</name>
    <dbReference type="NCBI Taxonomy" id="53336"/>
    <lineage>
        <taxon>Bacteria</taxon>
        <taxon>Pseudomonadati</taxon>
        <taxon>Pseudomonadota</taxon>
        <taxon>Gammaproteobacteria</taxon>
        <taxon>Enterobacterales</taxon>
        <taxon>Erwiniaceae</taxon>
        <taxon>Tatumella</taxon>
    </lineage>
</organism>
<dbReference type="Proteomes" id="UP000195729">
    <property type="component" value="Chromosome"/>
</dbReference>
<feature type="transmembrane region" description="Helical" evidence="1">
    <location>
        <begin position="35"/>
        <end position="52"/>
    </location>
</feature>
<dbReference type="Pfam" id="PF01757">
    <property type="entry name" value="Acyl_transf_3"/>
    <property type="match status" value="1"/>
</dbReference>
<evidence type="ECO:0000313" key="4">
    <source>
        <dbReference type="EMBL" id="ARU98584.1"/>
    </source>
</evidence>
<feature type="transmembrane region" description="Helical" evidence="1">
    <location>
        <begin position="191"/>
        <end position="211"/>
    </location>
</feature>